<proteinExistence type="predicted"/>
<dbReference type="AlphaFoldDB" id="A0A087GS66"/>
<gene>
    <name evidence="1" type="ordered locus">AALP_Aa6g279700</name>
</gene>
<dbReference type="Proteomes" id="UP000029120">
    <property type="component" value="Chromosome 6"/>
</dbReference>
<sequence>MFLFCFKVSFSFLYGYLLILISLESDPLSSVHDSLFLIESIFISLKLGRSHRQLDEVSRMELSIVFLELLGEV</sequence>
<dbReference type="Gramene" id="KFK32718">
    <property type="protein sequence ID" value="KFK32718"/>
    <property type="gene ID" value="AALP_AA6G279700"/>
</dbReference>
<evidence type="ECO:0000313" key="2">
    <source>
        <dbReference type="Proteomes" id="UP000029120"/>
    </source>
</evidence>
<protein>
    <submittedName>
        <fullName evidence="1">Uncharacterized protein</fullName>
    </submittedName>
</protein>
<dbReference type="EMBL" id="CM002874">
    <property type="protein sequence ID" value="KFK32718.1"/>
    <property type="molecule type" value="Genomic_DNA"/>
</dbReference>
<keyword evidence="2" id="KW-1185">Reference proteome</keyword>
<organism evidence="1 2">
    <name type="scientific">Arabis alpina</name>
    <name type="common">Alpine rock-cress</name>
    <dbReference type="NCBI Taxonomy" id="50452"/>
    <lineage>
        <taxon>Eukaryota</taxon>
        <taxon>Viridiplantae</taxon>
        <taxon>Streptophyta</taxon>
        <taxon>Embryophyta</taxon>
        <taxon>Tracheophyta</taxon>
        <taxon>Spermatophyta</taxon>
        <taxon>Magnoliopsida</taxon>
        <taxon>eudicotyledons</taxon>
        <taxon>Gunneridae</taxon>
        <taxon>Pentapetalae</taxon>
        <taxon>rosids</taxon>
        <taxon>malvids</taxon>
        <taxon>Brassicales</taxon>
        <taxon>Brassicaceae</taxon>
        <taxon>Arabideae</taxon>
        <taxon>Arabis</taxon>
    </lineage>
</organism>
<evidence type="ECO:0000313" key="1">
    <source>
        <dbReference type="EMBL" id="KFK32718.1"/>
    </source>
</evidence>
<reference evidence="2" key="1">
    <citation type="journal article" date="2015" name="Nat. Plants">
        <title>Genome expansion of Arabis alpina linked with retrotransposition and reduced symmetric DNA methylation.</title>
        <authorList>
            <person name="Willing E.M."/>
            <person name="Rawat V."/>
            <person name="Mandakova T."/>
            <person name="Maumus F."/>
            <person name="James G.V."/>
            <person name="Nordstroem K.J."/>
            <person name="Becker C."/>
            <person name="Warthmann N."/>
            <person name="Chica C."/>
            <person name="Szarzynska B."/>
            <person name="Zytnicki M."/>
            <person name="Albani M.C."/>
            <person name="Kiefer C."/>
            <person name="Bergonzi S."/>
            <person name="Castaings L."/>
            <person name="Mateos J.L."/>
            <person name="Berns M.C."/>
            <person name="Bujdoso N."/>
            <person name="Piofczyk T."/>
            <person name="de Lorenzo L."/>
            <person name="Barrero-Sicilia C."/>
            <person name="Mateos I."/>
            <person name="Piednoel M."/>
            <person name="Hagmann J."/>
            <person name="Chen-Min-Tao R."/>
            <person name="Iglesias-Fernandez R."/>
            <person name="Schuster S.C."/>
            <person name="Alonso-Blanco C."/>
            <person name="Roudier F."/>
            <person name="Carbonero P."/>
            <person name="Paz-Ares J."/>
            <person name="Davis S.J."/>
            <person name="Pecinka A."/>
            <person name="Quesneville H."/>
            <person name="Colot V."/>
            <person name="Lysak M.A."/>
            <person name="Weigel D."/>
            <person name="Coupland G."/>
            <person name="Schneeberger K."/>
        </authorList>
    </citation>
    <scope>NUCLEOTIDE SEQUENCE [LARGE SCALE GENOMIC DNA]</scope>
    <source>
        <strain evidence="2">cv. Pajares</strain>
    </source>
</reference>
<accession>A0A087GS66</accession>
<name>A0A087GS66_ARAAL</name>